<gene>
    <name evidence="1" type="ORF">CLOSTASPAR_05457</name>
</gene>
<evidence type="ECO:0000313" key="2">
    <source>
        <dbReference type="Proteomes" id="UP000004756"/>
    </source>
</evidence>
<dbReference type="EMBL" id="ACCJ01000447">
    <property type="protein sequence ID" value="EEG52499.1"/>
    <property type="molecule type" value="Genomic_DNA"/>
</dbReference>
<organism evidence="1 2">
    <name type="scientific">[Clostridium] asparagiforme DSM 15981</name>
    <dbReference type="NCBI Taxonomy" id="518636"/>
    <lineage>
        <taxon>Bacteria</taxon>
        <taxon>Bacillati</taxon>
        <taxon>Bacillota</taxon>
        <taxon>Clostridia</taxon>
        <taxon>Lachnospirales</taxon>
        <taxon>Lachnospiraceae</taxon>
        <taxon>Enterocloster</taxon>
    </lineage>
</organism>
<evidence type="ECO:0000313" key="1">
    <source>
        <dbReference type="EMBL" id="EEG52499.1"/>
    </source>
</evidence>
<accession>C0D859</accession>
<reference evidence="1 2" key="1">
    <citation type="submission" date="2009-01" db="EMBL/GenBank/DDBJ databases">
        <authorList>
            <person name="Fulton L."/>
            <person name="Clifton S."/>
            <person name="Fulton B."/>
            <person name="Xu J."/>
            <person name="Minx P."/>
            <person name="Pepin K.H."/>
            <person name="Johnson M."/>
            <person name="Bhonagiri V."/>
            <person name="Nash W.E."/>
            <person name="Mardis E.R."/>
            <person name="Wilson R.K."/>
        </authorList>
    </citation>
    <scope>NUCLEOTIDE SEQUENCE [LARGE SCALE GENOMIC DNA]</scope>
    <source>
        <strain evidence="1 2">DSM 15981</strain>
    </source>
</reference>
<name>C0D859_9FIRM</name>
<proteinExistence type="predicted"/>
<dbReference type="Proteomes" id="UP000004756">
    <property type="component" value="Unassembled WGS sequence"/>
</dbReference>
<protein>
    <submittedName>
        <fullName evidence="1">Uncharacterized protein</fullName>
    </submittedName>
</protein>
<dbReference type="AlphaFoldDB" id="C0D859"/>
<sequence length="44" mass="4958">MKLLIFVNIVDITKSLGYDAVKEISVISPLTKLISHVKVFIHYA</sequence>
<comment type="caution">
    <text evidence="1">The sequence shown here is derived from an EMBL/GenBank/DDBJ whole genome shotgun (WGS) entry which is preliminary data.</text>
</comment>
<dbReference type="HOGENOM" id="CLU_3214270_0_0_9"/>
<keyword evidence="2" id="KW-1185">Reference proteome</keyword>
<reference evidence="1 2" key="2">
    <citation type="submission" date="2009-02" db="EMBL/GenBank/DDBJ databases">
        <title>Draft genome sequence of Clostridium asparagiforme (DSM 15981).</title>
        <authorList>
            <person name="Sudarsanam P."/>
            <person name="Ley R."/>
            <person name="Guruge J."/>
            <person name="Turnbaugh P.J."/>
            <person name="Mahowald M."/>
            <person name="Liep D."/>
            <person name="Gordon J."/>
        </authorList>
    </citation>
    <scope>NUCLEOTIDE SEQUENCE [LARGE SCALE GENOMIC DNA]</scope>
    <source>
        <strain evidence="1 2">DSM 15981</strain>
    </source>
</reference>